<dbReference type="Proteomes" id="UP000288096">
    <property type="component" value="Unassembled WGS sequence"/>
</dbReference>
<comment type="similarity">
    <text evidence="2">Belongs to the tRNA methyltransferase O family.</text>
</comment>
<keyword evidence="1" id="KW-0949">S-adenosyl-L-methionine</keyword>
<dbReference type="OrthoDB" id="9804309at2"/>
<dbReference type="InterPro" id="IPR023370">
    <property type="entry name" value="TrmO-like_N"/>
</dbReference>
<evidence type="ECO:0000313" key="4">
    <source>
        <dbReference type="EMBL" id="GBC61337.1"/>
    </source>
</evidence>
<gene>
    <name evidence="4" type="ORF">DENIS_2297</name>
</gene>
<dbReference type="Gene3D" id="2.40.30.70">
    <property type="entry name" value="YaeB-like"/>
    <property type="match status" value="1"/>
</dbReference>
<name>A0A401FWI4_9BACT</name>
<keyword evidence="5" id="KW-1185">Reference proteome</keyword>
<evidence type="ECO:0000259" key="3">
    <source>
        <dbReference type="PROSITE" id="PS51668"/>
    </source>
</evidence>
<evidence type="ECO:0000256" key="1">
    <source>
        <dbReference type="ARBA" id="ARBA00022691"/>
    </source>
</evidence>
<dbReference type="RefSeq" id="WP_124328636.1">
    <property type="nucleotide sequence ID" value="NZ_BEXT01000001.1"/>
</dbReference>
<dbReference type="EMBL" id="BEXT01000001">
    <property type="protein sequence ID" value="GBC61337.1"/>
    <property type="molecule type" value="Genomic_DNA"/>
</dbReference>
<dbReference type="CDD" id="cd09281">
    <property type="entry name" value="UPF0066"/>
    <property type="match status" value="1"/>
</dbReference>
<keyword evidence="4" id="KW-0808">Transferase</keyword>
<dbReference type="PROSITE" id="PS51668">
    <property type="entry name" value="TSAA_2"/>
    <property type="match status" value="1"/>
</dbReference>
<evidence type="ECO:0000256" key="2">
    <source>
        <dbReference type="ARBA" id="ARBA00033753"/>
    </source>
</evidence>
<dbReference type="InterPro" id="IPR036414">
    <property type="entry name" value="YaeB_N_sf"/>
</dbReference>
<dbReference type="InterPro" id="IPR036413">
    <property type="entry name" value="YaeB-like_sf"/>
</dbReference>
<dbReference type="PANTHER" id="PTHR12818:SF0">
    <property type="entry name" value="TRNA (ADENINE(37)-N6)-METHYLTRANSFERASE"/>
    <property type="match status" value="1"/>
</dbReference>
<proteinExistence type="inferred from homology"/>
<dbReference type="PANTHER" id="PTHR12818">
    <property type="entry name" value="TRNA (ADENINE(37)-N6)-METHYLTRANSFERASE"/>
    <property type="match status" value="1"/>
</dbReference>
<reference evidence="5" key="2">
    <citation type="submission" date="2019-01" db="EMBL/GenBank/DDBJ databases">
        <title>Genome sequence of Desulfonema ishimotonii strain Tokyo 01.</title>
        <authorList>
            <person name="Fukui M."/>
        </authorList>
    </citation>
    <scope>NUCLEOTIDE SEQUENCE [LARGE SCALE GENOMIC DNA]</scope>
    <source>
        <strain evidence="5">Tokyo 01</strain>
    </source>
</reference>
<dbReference type="AlphaFoldDB" id="A0A401FWI4"/>
<reference evidence="5" key="1">
    <citation type="submission" date="2017-11" db="EMBL/GenBank/DDBJ databases">
        <authorList>
            <person name="Watanabe M."/>
            <person name="Kojima H."/>
        </authorList>
    </citation>
    <scope>NUCLEOTIDE SEQUENCE [LARGE SCALE GENOMIC DNA]</scope>
    <source>
        <strain evidence="5">Tokyo 01</strain>
    </source>
</reference>
<feature type="domain" description="TsaA-like" evidence="3">
    <location>
        <begin position="5"/>
        <end position="135"/>
    </location>
</feature>
<sequence>MAIEMNPIGYVRTDVKKLPRHWSISDAEGTLEIDEKYRDGLTDIEAGQRIIVLFNFHQSSPFNDSYLRMTPPHRSREMGVFSICSPIRPNPIGLSVVEVLAAEGTTLRVRHIDMRDGTPILDIKPYIEGRHDCPSYTEPETPSS</sequence>
<organism evidence="4 5">
    <name type="scientific">Desulfonema ishimotonii</name>
    <dbReference type="NCBI Taxonomy" id="45657"/>
    <lineage>
        <taxon>Bacteria</taxon>
        <taxon>Pseudomonadati</taxon>
        <taxon>Thermodesulfobacteriota</taxon>
        <taxon>Desulfobacteria</taxon>
        <taxon>Desulfobacterales</taxon>
        <taxon>Desulfococcaceae</taxon>
        <taxon>Desulfonema</taxon>
    </lineage>
</organism>
<dbReference type="GO" id="GO:0016740">
    <property type="term" value="F:transferase activity"/>
    <property type="evidence" value="ECO:0007669"/>
    <property type="project" value="UniProtKB-KW"/>
</dbReference>
<dbReference type="NCBIfam" id="TIGR00104">
    <property type="entry name" value="tRNA_TsaA"/>
    <property type="match status" value="1"/>
</dbReference>
<accession>A0A401FWI4</accession>
<evidence type="ECO:0000313" key="5">
    <source>
        <dbReference type="Proteomes" id="UP000288096"/>
    </source>
</evidence>
<dbReference type="InterPro" id="IPR040372">
    <property type="entry name" value="YaeB-like"/>
</dbReference>
<dbReference type="Pfam" id="PF01980">
    <property type="entry name" value="TrmO_N"/>
    <property type="match status" value="1"/>
</dbReference>
<protein>
    <submittedName>
        <fullName evidence="4">tRNA (N6-threonylcarbamoyladenosine(37)-N6)-meth yltransferase TrmO</fullName>
    </submittedName>
</protein>
<comment type="caution">
    <text evidence="4">The sequence shown here is derived from an EMBL/GenBank/DDBJ whole genome shotgun (WGS) entry which is preliminary data.</text>
</comment>
<dbReference type="SUPFAM" id="SSF118196">
    <property type="entry name" value="YaeB-like"/>
    <property type="match status" value="1"/>
</dbReference>